<reference evidence="5 6" key="1">
    <citation type="journal article" date="2014" name="Int. J. Syst. Evol. Microbiol.">
        <title>Oceanisphaera profunda sp. nov., a marine bacterium isolated from deep-sea sediment, and emended description of the genus Oceanisphaera.</title>
        <authorList>
            <person name="Xu Z."/>
            <person name="Zhang X.Y."/>
            <person name="Su H.N."/>
            <person name="Yu Z.C."/>
            <person name="Liu C."/>
            <person name="Li H."/>
            <person name="Chen X.L."/>
            <person name="Song X.Y."/>
            <person name="Xie B.B."/>
            <person name="Qin Q.L."/>
            <person name="Zhou B.C."/>
            <person name="Shi M."/>
            <person name="Huang Y."/>
            <person name="Zhang Y.Z."/>
        </authorList>
    </citation>
    <scope>NUCLEOTIDE SEQUENCE [LARGE SCALE GENOMIC DNA]</scope>
    <source>
        <strain evidence="5 6">SM1222</strain>
    </source>
</reference>
<dbReference type="Proteomes" id="UP000243937">
    <property type="component" value="Chromosome"/>
</dbReference>
<protein>
    <submittedName>
        <fullName evidence="5">Allophanate hydrolase</fullName>
    </submittedName>
</protein>
<dbReference type="OrthoDB" id="9778567at2"/>
<dbReference type="GO" id="GO:0005524">
    <property type="term" value="F:ATP binding"/>
    <property type="evidence" value="ECO:0007669"/>
    <property type="project" value="UniProtKB-KW"/>
</dbReference>
<evidence type="ECO:0000259" key="4">
    <source>
        <dbReference type="SMART" id="SM00796"/>
    </source>
</evidence>
<proteinExistence type="predicted"/>
<keyword evidence="2 5" id="KW-0378">Hydrolase</keyword>
<dbReference type="PANTHER" id="PTHR34698:SF2">
    <property type="entry name" value="5-OXOPROLINASE SUBUNIT B"/>
    <property type="match status" value="1"/>
</dbReference>
<organism evidence="5 6">
    <name type="scientific">Oceanisphaera profunda</name>
    <dbReference type="NCBI Taxonomy" id="1416627"/>
    <lineage>
        <taxon>Bacteria</taxon>
        <taxon>Pseudomonadati</taxon>
        <taxon>Pseudomonadota</taxon>
        <taxon>Gammaproteobacteria</taxon>
        <taxon>Aeromonadales</taxon>
        <taxon>Aeromonadaceae</taxon>
        <taxon>Oceanisphaera</taxon>
    </lineage>
</organism>
<evidence type="ECO:0000256" key="3">
    <source>
        <dbReference type="ARBA" id="ARBA00022840"/>
    </source>
</evidence>
<sequence>MDAWLVRLFDAIDERNMGWITALVSACKQAFGELLVDIVPSYTTVLVQFDALQLDHAQARRLLQQVLRGLAPDLHADDDTAIIELPVWYHLSVGPELARLSQHTGLEIPALIKLHSQPVYRVFALGFAPGFAFMGTLPAQLELPRLTQPRAQVPAGSVAIAGRQTAAYPNASPGGWNLLGRTPTQLFDLQRPSLSLLQVGNKVRFVPITKAQFERLGGDSTPMAKEAY</sequence>
<dbReference type="InterPro" id="IPR010016">
    <property type="entry name" value="PxpB"/>
</dbReference>
<accession>A0A1Y0D9U0</accession>
<dbReference type="InterPro" id="IPR003833">
    <property type="entry name" value="CT_C_D"/>
</dbReference>
<feature type="domain" description="Carboxyltransferase" evidence="4">
    <location>
        <begin position="1"/>
        <end position="197"/>
    </location>
</feature>
<dbReference type="SUPFAM" id="SSF160467">
    <property type="entry name" value="PH0987 N-terminal domain-like"/>
    <property type="match status" value="1"/>
</dbReference>
<name>A0A1Y0D9U0_9GAMM</name>
<dbReference type="PANTHER" id="PTHR34698">
    <property type="entry name" value="5-OXOPROLINASE SUBUNIT B"/>
    <property type="match status" value="1"/>
</dbReference>
<dbReference type="SMART" id="SM00796">
    <property type="entry name" value="AHS1"/>
    <property type="match status" value="1"/>
</dbReference>
<keyword evidence="6" id="KW-1185">Reference proteome</keyword>
<keyword evidence="3" id="KW-0067">ATP-binding</keyword>
<dbReference type="EMBL" id="CP021377">
    <property type="protein sequence ID" value="ART83976.1"/>
    <property type="molecule type" value="Genomic_DNA"/>
</dbReference>
<evidence type="ECO:0000256" key="2">
    <source>
        <dbReference type="ARBA" id="ARBA00022801"/>
    </source>
</evidence>
<dbReference type="SUPFAM" id="SSF50891">
    <property type="entry name" value="Cyclophilin-like"/>
    <property type="match status" value="1"/>
</dbReference>
<keyword evidence="1" id="KW-0547">Nucleotide-binding</keyword>
<dbReference type="InterPro" id="IPR029000">
    <property type="entry name" value="Cyclophilin-like_dom_sf"/>
</dbReference>
<dbReference type="KEGG" id="opf:CBP31_06925"/>
<dbReference type="Pfam" id="PF02682">
    <property type="entry name" value="CT_C_D"/>
    <property type="match status" value="1"/>
</dbReference>
<dbReference type="Gene3D" id="2.40.100.10">
    <property type="entry name" value="Cyclophilin-like"/>
    <property type="match status" value="1"/>
</dbReference>
<dbReference type="PROSITE" id="PS51257">
    <property type="entry name" value="PROKAR_LIPOPROTEIN"/>
    <property type="match status" value="1"/>
</dbReference>
<dbReference type="NCBIfam" id="TIGR00370">
    <property type="entry name" value="5-oxoprolinase subunit PxpB"/>
    <property type="match status" value="1"/>
</dbReference>
<dbReference type="AlphaFoldDB" id="A0A1Y0D9U0"/>
<evidence type="ECO:0000313" key="5">
    <source>
        <dbReference type="EMBL" id="ART83976.1"/>
    </source>
</evidence>
<evidence type="ECO:0000256" key="1">
    <source>
        <dbReference type="ARBA" id="ARBA00022741"/>
    </source>
</evidence>
<gene>
    <name evidence="5" type="ORF">CBP31_06925</name>
</gene>
<dbReference type="Gene3D" id="3.30.1360.40">
    <property type="match status" value="1"/>
</dbReference>
<evidence type="ECO:0000313" key="6">
    <source>
        <dbReference type="Proteomes" id="UP000243937"/>
    </source>
</evidence>
<dbReference type="GO" id="GO:0016787">
    <property type="term" value="F:hydrolase activity"/>
    <property type="evidence" value="ECO:0007669"/>
    <property type="project" value="UniProtKB-KW"/>
</dbReference>